<sequence>MNEFIEKVARMRRMQNKYFSTKERHYLVASKEAEREVDDELKKLGKTVVSAEDRQEQQRLF</sequence>
<protein>
    <submittedName>
        <fullName evidence="1">Uncharacterized protein</fullName>
    </submittedName>
</protein>
<dbReference type="EMBL" id="QAAD01000011">
    <property type="protein sequence ID" value="PTN08063.1"/>
    <property type="molecule type" value="Genomic_DNA"/>
</dbReference>
<organism evidence="1 2">
    <name type="scientific">Mangrovibacterium marinum</name>
    <dbReference type="NCBI Taxonomy" id="1639118"/>
    <lineage>
        <taxon>Bacteria</taxon>
        <taxon>Pseudomonadati</taxon>
        <taxon>Bacteroidota</taxon>
        <taxon>Bacteroidia</taxon>
        <taxon>Marinilabiliales</taxon>
        <taxon>Prolixibacteraceae</taxon>
        <taxon>Mangrovibacterium</taxon>
    </lineage>
</organism>
<dbReference type="Proteomes" id="UP000243525">
    <property type="component" value="Unassembled WGS sequence"/>
</dbReference>
<dbReference type="RefSeq" id="WP_107822792.1">
    <property type="nucleotide sequence ID" value="NZ_QAAD01000011.1"/>
</dbReference>
<evidence type="ECO:0000313" key="1">
    <source>
        <dbReference type="EMBL" id="PTN08063.1"/>
    </source>
</evidence>
<reference evidence="1 2" key="1">
    <citation type="submission" date="2018-04" db="EMBL/GenBank/DDBJ databases">
        <title>Genomic Encyclopedia of Archaeal and Bacterial Type Strains, Phase II (KMG-II): from individual species to whole genera.</title>
        <authorList>
            <person name="Goeker M."/>
        </authorList>
    </citation>
    <scope>NUCLEOTIDE SEQUENCE [LARGE SCALE GENOMIC DNA]</scope>
    <source>
        <strain evidence="1 2">DSM 28823</strain>
    </source>
</reference>
<proteinExistence type="predicted"/>
<keyword evidence="2" id="KW-1185">Reference proteome</keyword>
<dbReference type="AlphaFoldDB" id="A0A2T5C0L6"/>
<comment type="caution">
    <text evidence="1">The sequence shown here is derived from an EMBL/GenBank/DDBJ whole genome shotgun (WGS) entry which is preliminary data.</text>
</comment>
<accession>A0A2T5C0L6</accession>
<name>A0A2T5C0L6_9BACT</name>
<evidence type="ECO:0000313" key="2">
    <source>
        <dbReference type="Proteomes" id="UP000243525"/>
    </source>
</evidence>
<gene>
    <name evidence="1" type="ORF">C8N47_111103</name>
</gene>